<dbReference type="InterPro" id="IPR015943">
    <property type="entry name" value="WD40/YVTN_repeat-like_dom_sf"/>
</dbReference>
<dbReference type="PANTHER" id="PTHR13227:SF0">
    <property type="entry name" value="EUKARYOTIC TRANSLATION INITIATION FACTOR 2A"/>
    <property type="match status" value="1"/>
</dbReference>
<dbReference type="Proteomes" id="UP001258017">
    <property type="component" value="Unassembled WGS sequence"/>
</dbReference>
<gene>
    <name evidence="13" type="ORF">KPH14_009666</name>
</gene>
<dbReference type="GO" id="GO:0006417">
    <property type="term" value="P:regulation of translation"/>
    <property type="evidence" value="ECO:0007669"/>
    <property type="project" value="UniProtKB-KW"/>
</dbReference>
<keyword evidence="4 10" id="KW-0396">Initiation factor</keyword>
<keyword evidence="8 10" id="KW-0648">Protein biosynthesis</keyword>
<comment type="similarity">
    <text evidence="2 10">Belongs to the WD repeat EIF2A family.</text>
</comment>
<sequence>MFDTVIPHGNGGKMALTVPCVAVRGSTGISLGQGPPSYEPVTTFPKDDSKFCKTMLFSPDGRYFAWANETSVKIVLCNTWKIITEIKKPKVNAIQFSSQGTYLTTWEPFIVTQANHQGPPNLHIWKTESCELVKSFIQKKQRDWEPQWSSDEKICGILMGADVIFYEDANFEKIVHRINIAKVAKFSIAPNNAPYHVLCYVPGKSGQPSLGRLFQYPKFESTQSLANKSFFQADKVDIYWNPRGTSALLMTSTEIDKTGASYYGKQTLHYVNTKRETAMVMLSKEGPIHAVQWSPKNTEFCVVYGFMPAKATLFNLKCEPIFEFGALHRNSVYYNPHGNILILAGFGNLSGGLQLWDVANKKIIADITAADTTLLEWSPDGEHFMTATTAPRLRMGNGFKIWHYSGTLLYERPWNKQEELWEVLWQTFPSDTFKEKPISYKAVEGIVPSQPQASKQVYRPPSARGQTITFKLHDDDEFGPKSNTDSNPSKAALKAKKKREAKKAKKELEANVSSQAQVNTPTTNGQVSNTVSKHQSSVLIPEPDLTDDPEKQKKIKKLKSKLDQISKLKEQLSAGKQLEINQLDKIKKEAELSWNTNCICEYKHKDFYTVHTSDIFILTMSKKTSIV</sequence>
<keyword evidence="7 10" id="KW-0810">Translation regulation</keyword>
<comment type="function">
    <text evidence="1 10">Functions in the early steps of protein synthesis of a small number of specific mRNAs. Acts by directing the binding of methionyl-tRNAi to 40S ribosomal subunits. In contrast to the eIF-2 complex, it binds methionyl-tRNAi to 40S subunits in a codon-dependent manner, whereas the eIF-2 complex binds methionyl-tRNAi to 40S subunits in a GTP-dependent manner.</text>
</comment>
<evidence type="ECO:0000256" key="2">
    <source>
        <dbReference type="ARBA" id="ARBA00009573"/>
    </source>
</evidence>
<protein>
    <recommendedName>
        <fullName evidence="3 10">Eukaryotic translation initiation factor 2A</fullName>
        <shortName evidence="10">eIF-2A</shortName>
    </recommendedName>
</protein>
<reference evidence="13" key="1">
    <citation type="submission" date="2021-08" db="EMBL/GenBank/DDBJ databases">
        <authorList>
            <person name="Misof B."/>
            <person name="Oliver O."/>
            <person name="Podsiadlowski L."/>
            <person name="Donath A."/>
            <person name="Peters R."/>
            <person name="Mayer C."/>
            <person name="Rust J."/>
            <person name="Gunkel S."/>
            <person name="Lesny P."/>
            <person name="Martin S."/>
            <person name="Oeyen J.P."/>
            <person name="Petersen M."/>
            <person name="Panagiotis P."/>
            <person name="Wilbrandt J."/>
            <person name="Tanja T."/>
        </authorList>
    </citation>
    <scope>NUCLEOTIDE SEQUENCE</scope>
    <source>
        <strain evidence="13">GBR_01_08_01A</strain>
        <tissue evidence="13">Thorax + abdomen</tissue>
    </source>
</reference>
<dbReference type="InterPro" id="IPR011387">
    <property type="entry name" value="TIF2A"/>
</dbReference>
<keyword evidence="5" id="KW-0853">WD repeat</keyword>
<dbReference type="FunFam" id="2.130.10.10:FF:000149">
    <property type="entry name" value="Eukaryotic translation initiation factor 2A"/>
    <property type="match status" value="1"/>
</dbReference>
<evidence type="ECO:0000256" key="5">
    <source>
        <dbReference type="ARBA" id="ARBA00022574"/>
    </source>
</evidence>
<accession>A0AAD9RQ69</accession>
<evidence type="ECO:0000256" key="10">
    <source>
        <dbReference type="PIRNR" id="PIRNR017222"/>
    </source>
</evidence>
<dbReference type="GO" id="GO:0000049">
    <property type="term" value="F:tRNA binding"/>
    <property type="evidence" value="ECO:0007669"/>
    <property type="project" value="UniProtKB-UniRule"/>
</dbReference>
<dbReference type="GO" id="GO:0022627">
    <property type="term" value="C:cytosolic small ribosomal subunit"/>
    <property type="evidence" value="ECO:0007669"/>
    <property type="project" value="TreeGrafter"/>
</dbReference>
<evidence type="ECO:0000259" key="12">
    <source>
        <dbReference type="Pfam" id="PF08662"/>
    </source>
</evidence>
<evidence type="ECO:0000256" key="3">
    <source>
        <dbReference type="ARBA" id="ARBA00013819"/>
    </source>
</evidence>
<proteinExistence type="inferred from homology"/>
<dbReference type="AlphaFoldDB" id="A0AAD9RQ69"/>
<evidence type="ECO:0000256" key="7">
    <source>
        <dbReference type="ARBA" id="ARBA00022845"/>
    </source>
</evidence>
<dbReference type="GO" id="GO:0003729">
    <property type="term" value="F:mRNA binding"/>
    <property type="evidence" value="ECO:0007669"/>
    <property type="project" value="TreeGrafter"/>
</dbReference>
<reference evidence="13" key="2">
    <citation type="journal article" date="2023" name="Commun. Biol.">
        <title>Intrasexual cuticular hydrocarbon dimorphism in a wasp sheds light on hydrocarbon biosynthesis genes in Hymenoptera.</title>
        <authorList>
            <person name="Moris V.C."/>
            <person name="Podsiadlowski L."/>
            <person name="Martin S."/>
            <person name="Oeyen J.P."/>
            <person name="Donath A."/>
            <person name="Petersen M."/>
            <person name="Wilbrandt J."/>
            <person name="Misof B."/>
            <person name="Liedtke D."/>
            <person name="Thamm M."/>
            <person name="Scheiner R."/>
            <person name="Schmitt T."/>
            <person name="Niehuis O."/>
        </authorList>
    </citation>
    <scope>NUCLEOTIDE SEQUENCE</scope>
    <source>
        <strain evidence="13">GBR_01_08_01A</strain>
    </source>
</reference>
<feature type="region of interest" description="Disordered" evidence="11">
    <location>
        <begin position="472"/>
        <end position="550"/>
    </location>
</feature>
<dbReference type="GO" id="GO:0003743">
    <property type="term" value="F:translation initiation factor activity"/>
    <property type="evidence" value="ECO:0007669"/>
    <property type="project" value="UniProtKB-UniRule"/>
</dbReference>
<organism evidence="13 14">
    <name type="scientific">Odynerus spinipes</name>
    <dbReference type="NCBI Taxonomy" id="1348599"/>
    <lineage>
        <taxon>Eukaryota</taxon>
        <taxon>Metazoa</taxon>
        <taxon>Ecdysozoa</taxon>
        <taxon>Arthropoda</taxon>
        <taxon>Hexapoda</taxon>
        <taxon>Insecta</taxon>
        <taxon>Pterygota</taxon>
        <taxon>Neoptera</taxon>
        <taxon>Endopterygota</taxon>
        <taxon>Hymenoptera</taxon>
        <taxon>Apocrita</taxon>
        <taxon>Aculeata</taxon>
        <taxon>Vespoidea</taxon>
        <taxon>Vespidae</taxon>
        <taxon>Eumeninae</taxon>
        <taxon>Odynerus</taxon>
    </lineage>
</organism>
<evidence type="ECO:0000256" key="8">
    <source>
        <dbReference type="ARBA" id="ARBA00022917"/>
    </source>
</evidence>
<keyword evidence="9" id="KW-0175">Coiled coil</keyword>
<keyword evidence="6" id="KW-0677">Repeat</keyword>
<feature type="compositionally biased region" description="Basic residues" evidence="11">
    <location>
        <begin position="493"/>
        <end position="505"/>
    </location>
</feature>
<evidence type="ECO:0000256" key="11">
    <source>
        <dbReference type="SAM" id="MobiDB-lite"/>
    </source>
</evidence>
<dbReference type="Gene3D" id="2.130.10.10">
    <property type="entry name" value="YVTN repeat-like/Quinoprotein amine dehydrogenase"/>
    <property type="match status" value="2"/>
</dbReference>
<evidence type="ECO:0000313" key="14">
    <source>
        <dbReference type="Proteomes" id="UP001258017"/>
    </source>
</evidence>
<dbReference type="SUPFAM" id="SSF82171">
    <property type="entry name" value="DPP6 N-terminal domain-like"/>
    <property type="match status" value="1"/>
</dbReference>
<dbReference type="PANTHER" id="PTHR13227">
    <property type="entry name" value="EUKARYOTIC TRANSLATION INITIATION FACTOR 2A"/>
    <property type="match status" value="1"/>
</dbReference>
<evidence type="ECO:0000256" key="9">
    <source>
        <dbReference type="ARBA" id="ARBA00023054"/>
    </source>
</evidence>
<dbReference type="Pfam" id="PF08662">
    <property type="entry name" value="eIF2A"/>
    <property type="match status" value="1"/>
</dbReference>
<dbReference type="PIRSF" id="PIRSF017222">
    <property type="entry name" value="eIF2A"/>
    <property type="match status" value="1"/>
</dbReference>
<keyword evidence="14" id="KW-1185">Reference proteome</keyword>
<name>A0AAD9RQ69_9HYME</name>
<evidence type="ECO:0000256" key="6">
    <source>
        <dbReference type="ARBA" id="ARBA00022737"/>
    </source>
</evidence>
<comment type="caution">
    <text evidence="13">The sequence shown here is derived from an EMBL/GenBank/DDBJ whole genome shotgun (WGS) entry which is preliminary data.</text>
</comment>
<evidence type="ECO:0000256" key="4">
    <source>
        <dbReference type="ARBA" id="ARBA00022540"/>
    </source>
</evidence>
<evidence type="ECO:0000256" key="1">
    <source>
        <dbReference type="ARBA" id="ARBA00003993"/>
    </source>
</evidence>
<feature type="domain" description="Translation initiation factor beta propellor-like" evidence="12">
    <location>
        <begin position="228"/>
        <end position="423"/>
    </location>
</feature>
<dbReference type="EMBL" id="JAIFRP010000030">
    <property type="protein sequence ID" value="KAK2583753.1"/>
    <property type="molecule type" value="Genomic_DNA"/>
</dbReference>
<dbReference type="InterPro" id="IPR013979">
    <property type="entry name" value="TIF_beta_prop-like"/>
</dbReference>
<dbReference type="GO" id="GO:0043022">
    <property type="term" value="F:ribosome binding"/>
    <property type="evidence" value="ECO:0007669"/>
    <property type="project" value="UniProtKB-UniRule"/>
</dbReference>
<evidence type="ECO:0000313" key="13">
    <source>
        <dbReference type="EMBL" id="KAK2583753.1"/>
    </source>
</evidence>
<feature type="compositionally biased region" description="Polar residues" evidence="11">
    <location>
        <begin position="511"/>
        <end position="538"/>
    </location>
</feature>